<sequence length="160" mass="18230">MMMHNWFECKIRYEKVVENGMNKKVTEPYLVDALSFTEAESRIIEEITPSISGEFTVSDIKRANYSELFPSDEEAADRWFKCKLYFITLDEKSGAEKKTATNVLVQAADLRDAVKKLDEGMKGTMADYVIASVAETALMDVYPYSTEPDVKPEFPDADKR</sequence>
<gene>
    <name evidence="1" type="ORF">H6A31_06120</name>
</gene>
<evidence type="ECO:0000313" key="1">
    <source>
        <dbReference type="EMBL" id="MBM6758258.1"/>
    </source>
</evidence>
<keyword evidence="2" id="KW-1185">Reference proteome</keyword>
<protein>
    <submittedName>
        <fullName evidence="1">DUF4494 domain-containing protein</fullName>
    </submittedName>
</protein>
<dbReference type="RefSeq" id="WP_204475505.1">
    <property type="nucleotide sequence ID" value="NZ_JACJJW010000012.1"/>
</dbReference>
<accession>A0ABS2EV60</accession>
<evidence type="ECO:0000313" key="2">
    <source>
        <dbReference type="Proteomes" id="UP000703295"/>
    </source>
</evidence>
<dbReference type="EMBL" id="JACJJW010000012">
    <property type="protein sequence ID" value="MBM6758258.1"/>
    <property type="molecule type" value="Genomic_DNA"/>
</dbReference>
<comment type="caution">
    <text evidence="1">The sequence shown here is derived from an EMBL/GenBank/DDBJ whole genome shotgun (WGS) entry which is preliminary data.</text>
</comment>
<organism evidence="1 2">
    <name type="scientific">Bacteroides mediterraneensis</name>
    <dbReference type="NCBI Taxonomy" id="1841856"/>
    <lineage>
        <taxon>Bacteria</taxon>
        <taxon>Pseudomonadati</taxon>
        <taxon>Bacteroidota</taxon>
        <taxon>Bacteroidia</taxon>
        <taxon>Bacteroidales</taxon>
        <taxon>Bacteroidaceae</taxon>
        <taxon>Bacteroides</taxon>
    </lineage>
</organism>
<dbReference type="InterPro" id="IPR027848">
    <property type="entry name" value="DUF4494"/>
</dbReference>
<proteinExistence type="predicted"/>
<name>A0ABS2EV60_9BACE</name>
<dbReference type="Pfam" id="PF14902">
    <property type="entry name" value="DUF4494"/>
    <property type="match status" value="1"/>
</dbReference>
<dbReference type="Proteomes" id="UP000703295">
    <property type="component" value="Unassembled WGS sequence"/>
</dbReference>
<reference evidence="1 2" key="1">
    <citation type="journal article" date="2021" name="Sci. Rep.">
        <title>The distribution of antibiotic resistance genes in chicken gut microbiota commensals.</title>
        <authorList>
            <person name="Juricova H."/>
            <person name="Matiasovicova J."/>
            <person name="Kubasova T."/>
            <person name="Cejkova D."/>
            <person name="Rychlik I."/>
        </authorList>
    </citation>
    <scope>NUCLEOTIDE SEQUENCE [LARGE SCALE GENOMIC DNA]</scope>
    <source>
        <strain evidence="1 2">An801</strain>
    </source>
</reference>